<comment type="caution">
    <text evidence="2">The sequence shown here is derived from an EMBL/GenBank/DDBJ whole genome shotgun (WGS) entry which is preliminary data.</text>
</comment>
<evidence type="ECO:0000256" key="1">
    <source>
        <dbReference type="SAM" id="MobiDB-lite"/>
    </source>
</evidence>
<protein>
    <submittedName>
        <fullName evidence="2">Uncharacterized protein</fullName>
    </submittedName>
</protein>
<keyword evidence="3" id="KW-1185">Reference proteome</keyword>
<proteinExistence type="predicted"/>
<dbReference type="EMBL" id="CAJVRL010000039">
    <property type="protein sequence ID" value="CAG8951133.1"/>
    <property type="molecule type" value="Genomic_DNA"/>
</dbReference>
<accession>A0A9N9KQZ6</accession>
<dbReference type="AlphaFoldDB" id="A0A9N9KQZ6"/>
<sequence>MPPKRKSSDFSELPPKKARTSAVQKPELTLGWLSQLTRADLESFSKEELVGYVLEIQAKESAVKAAAAQEDKGKLRAQAKKLADLMASGIEKQMKWQPSCKTGGKRWEYSAMVPSEAVFNELFNIKEQTKEWKQKKIPVKDFERITGEISASMRYGYLSLVKENVTLKWDREALSFSVSGYYGL</sequence>
<evidence type="ECO:0000313" key="2">
    <source>
        <dbReference type="EMBL" id="CAG8951133.1"/>
    </source>
</evidence>
<organism evidence="2 3">
    <name type="scientific">Hymenoscyphus fraxineus</name>
    <dbReference type="NCBI Taxonomy" id="746836"/>
    <lineage>
        <taxon>Eukaryota</taxon>
        <taxon>Fungi</taxon>
        <taxon>Dikarya</taxon>
        <taxon>Ascomycota</taxon>
        <taxon>Pezizomycotina</taxon>
        <taxon>Leotiomycetes</taxon>
        <taxon>Helotiales</taxon>
        <taxon>Helotiaceae</taxon>
        <taxon>Hymenoscyphus</taxon>
    </lineage>
</organism>
<name>A0A9N9KQZ6_9HELO</name>
<feature type="region of interest" description="Disordered" evidence="1">
    <location>
        <begin position="1"/>
        <end position="22"/>
    </location>
</feature>
<gene>
    <name evidence="2" type="ORF">HYFRA_00006531</name>
</gene>
<reference evidence="2" key="1">
    <citation type="submission" date="2021-07" db="EMBL/GenBank/DDBJ databases">
        <authorList>
            <person name="Durling M."/>
        </authorList>
    </citation>
    <scope>NUCLEOTIDE SEQUENCE</scope>
</reference>
<evidence type="ECO:0000313" key="3">
    <source>
        <dbReference type="Proteomes" id="UP000696280"/>
    </source>
</evidence>
<dbReference type="Proteomes" id="UP000696280">
    <property type="component" value="Unassembled WGS sequence"/>
</dbReference>
<dbReference type="OrthoDB" id="5370359at2759"/>